<keyword evidence="1" id="KW-0812">Transmembrane</keyword>
<dbReference type="AlphaFoldDB" id="A0AAX4HND3"/>
<evidence type="ECO:0000313" key="2">
    <source>
        <dbReference type="EMBL" id="WPU64653.1"/>
    </source>
</evidence>
<evidence type="ECO:0000256" key="1">
    <source>
        <dbReference type="SAM" id="Phobius"/>
    </source>
</evidence>
<accession>A0AAX4HND3</accession>
<dbReference type="KEGG" id="psti:SOO65_18320"/>
<proteinExistence type="predicted"/>
<organism evidence="2 3">
    <name type="scientific">Peredibacter starrii</name>
    <dbReference type="NCBI Taxonomy" id="28202"/>
    <lineage>
        <taxon>Bacteria</taxon>
        <taxon>Pseudomonadati</taxon>
        <taxon>Bdellovibrionota</taxon>
        <taxon>Bacteriovoracia</taxon>
        <taxon>Bacteriovoracales</taxon>
        <taxon>Bacteriovoracaceae</taxon>
        <taxon>Peredibacter</taxon>
    </lineage>
</organism>
<keyword evidence="3" id="KW-1185">Reference proteome</keyword>
<feature type="transmembrane region" description="Helical" evidence="1">
    <location>
        <begin position="36"/>
        <end position="58"/>
    </location>
</feature>
<feature type="transmembrane region" description="Helical" evidence="1">
    <location>
        <begin position="6"/>
        <end position="29"/>
    </location>
</feature>
<dbReference type="Proteomes" id="UP001324634">
    <property type="component" value="Chromosome"/>
</dbReference>
<feature type="transmembrane region" description="Helical" evidence="1">
    <location>
        <begin position="64"/>
        <end position="85"/>
    </location>
</feature>
<keyword evidence="1" id="KW-1133">Transmembrane helix</keyword>
<feature type="transmembrane region" description="Helical" evidence="1">
    <location>
        <begin position="97"/>
        <end position="115"/>
    </location>
</feature>
<dbReference type="RefSeq" id="WP_321393837.1">
    <property type="nucleotide sequence ID" value="NZ_CP139487.1"/>
</dbReference>
<evidence type="ECO:0000313" key="3">
    <source>
        <dbReference type="Proteomes" id="UP001324634"/>
    </source>
</evidence>
<protein>
    <submittedName>
        <fullName evidence="2">Uncharacterized protein</fullName>
    </submittedName>
</protein>
<dbReference type="EMBL" id="CP139487">
    <property type="protein sequence ID" value="WPU64653.1"/>
    <property type="molecule type" value="Genomic_DNA"/>
</dbReference>
<gene>
    <name evidence="2" type="ORF">SOO65_18320</name>
</gene>
<sequence>MITYENYKIIHLTSIVILFTGLAISFYGGTARHIKILTGIATLFTLVGGMGLMARMGIGHTGGWPLWVQVKMGIWFIIGIGGAVVARRFPKYGKPAYFASLVLFAIASIMANYKFE</sequence>
<reference evidence="2 3" key="1">
    <citation type="submission" date="2023-11" db="EMBL/GenBank/DDBJ databases">
        <title>Peredibacter starrii A3.12.</title>
        <authorList>
            <person name="Mitchell R.J."/>
        </authorList>
    </citation>
    <scope>NUCLEOTIDE SEQUENCE [LARGE SCALE GENOMIC DNA]</scope>
    <source>
        <strain evidence="2 3">A3.12</strain>
    </source>
</reference>
<name>A0AAX4HND3_9BACT</name>
<keyword evidence="1" id="KW-0472">Membrane</keyword>